<dbReference type="AlphaFoldDB" id="A0AAE0NI11"/>
<evidence type="ECO:0000313" key="2">
    <source>
        <dbReference type="Proteomes" id="UP001285441"/>
    </source>
</evidence>
<evidence type="ECO:0008006" key="3">
    <source>
        <dbReference type="Google" id="ProtNLM"/>
    </source>
</evidence>
<reference evidence="1" key="2">
    <citation type="submission" date="2023-06" db="EMBL/GenBank/DDBJ databases">
        <authorList>
            <consortium name="Lawrence Berkeley National Laboratory"/>
            <person name="Haridas S."/>
            <person name="Hensen N."/>
            <person name="Bonometti L."/>
            <person name="Westerberg I."/>
            <person name="Brannstrom I.O."/>
            <person name="Guillou S."/>
            <person name="Cros-Aarteil S."/>
            <person name="Calhoun S."/>
            <person name="Kuo A."/>
            <person name="Mondo S."/>
            <person name="Pangilinan J."/>
            <person name="Riley R."/>
            <person name="LaButti K."/>
            <person name="Andreopoulos B."/>
            <person name="Lipzen A."/>
            <person name="Chen C."/>
            <person name="Yanf M."/>
            <person name="Daum C."/>
            <person name="Ng V."/>
            <person name="Clum A."/>
            <person name="Steindorff A."/>
            <person name="Ohm R."/>
            <person name="Martin F."/>
            <person name="Silar P."/>
            <person name="Natvig D."/>
            <person name="Lalanne C."/>
            <person name="Gautier V."/>
            <person name="Ament-velasquez S.L."/>
            <person name="Kruys A."/>
            <person name="Hutchinson M.I."/>
            <person name="Powell A.J."/>
            <person name="Barry K."/>
            <person name="Miller A.N."/>
            <person name="Grigoriev I.V."/>
            <person name="Debuchy R."/>
            <person name="Gladieux P."/>
            <person name="Thoren M.H."/>
            <person name="Johannesson H."/>
        </authorList>
    </citation>
    <scope>NUCLEOTIDE SEQUENCE</scope>
    <source>
        <strain evidence="1">CBS 232.78</strain>
    </source>
</reference>
<comment type="caution">
    <text evidence="1">The sequence shown here is derived from an EMBL/GenBank/DDBJ whole genome shotgun (WGS) entry which is preliminary data.</text>
</comment>
<dbReference type="Proteomes" id="UP001285441">
    <property type="component" value="Unassembled WGS sequence"/>
</dbReference>
<accession>A0AAE0NI11</accession>
<protein>
    <recommendedName>
        <fullName evidence="3">Fungal N-terminal domain-containing protein</fullName>
    </recommendedName>
</protein>
<keyword evidence="2" id="KW-1185">Reference proteome</keyword>
<proteinExistence type="predicted"/>
<reference evidence="1" key="1">
    <citation type="journal article" date="2023" name="Mol. Phylogenet. Evol.">
        <title>Genome-scale phylogeny and comparative genomics of the fungal order Sordariales.</title>
        <authorList>
            <person name="Hensen N."/>
            <person name="Bonometti L."/>
            <person name="Westerberg I."/>
            <person name="Brannstrom I.O."/>
            <person name="Guillou S."/>
            <person name="Cros-Aarteil S."/>
            <person name="Calhoun S."/>
            <person name="Haridas S."/>
            <person name="Kuo A."/>
            <person name="Mondo S."/>
            <person name="Pangilinan J."/>
            <person name="Riley R."/>
            <person name="LaButti K."/>
            <person name="Andreopoulos B."/>
            <person name="Lipzen A."/>
            <person name="Chen C."/>
            <person name="Yan M."/>
            <person name="Daum C."/>
            <person name="Ng V."/>
            <person name="Clum A."/>
            <person name="Steindorff A."/>
            <person name="Ohm R.A."/>
            <person name="Martin F."/>
            <person name="Silar P."/>
            <person name="Natvig D.O."/>
            <person name="Lalanne C."/>
            <person name="Gautier V."/>
            <person name="Ament-Velasquez S.L."/>
            <person name="Kruys A."/>
            <person name="Hutchinson M.I."/>
            <person name="Powell A.J."/>
            <person name="Barry K."/>
            <person name="Miller A.N."/>
            <person name="Grigoriev I.V."/>
            <person name="Debuchy R."/>
            <person name="Gladieux P."/>
            <person name="Hiltunen Thoren M."/>
            <person name="Johannesson H."/>
        </authorList>
    </citation>
    <scope>NUCLEOTIDE SEQUENCE</scope>
    <source>
        <strain evidence="1">CBS 232.78</strain>
    </source>
</reference>
<gene>
    <name evidence="1" type="ORF">B0H63DRAFT_451144</name>
</gene>
<organism evidence="1 2">
    <name type="scientific">Podospora didyma</name>
    <dbReference type="NCBI Taxonomy" id="330526"/>
    <lineage>
        <taxon>Eukaryota</taxon>
        <taxon>Fungi</taxon>
        <taxon>Dikarya</taxon>
        <taxon>Ascomycota</taxon>
        <taxon>Pezizomycotina</taxon>
        <taxon>Sordariomycetes</taxon>
        <taxon>Sordariomycetidae</taxon>
        <taxon>Sordariales</taxon>
        <taxon>Podosporaceae</taxon>
        <taxon>Podospora</taxon>
    </lineage>
</organism>
<evidence type="ECO:0000313" key="1">
    <source>
        <dbReference type="EMBL" id="KAK3381852.1"/>
    </source>
</evidence>
<name>A0AAE0NI11_9PEZI</name>
<dbReference type="EMBL" id="JAULSW010000005">
    <property type="protein sequence ID" value="KAK3381852.1"/>
    <property type="molecule type" value="Genomic_DNA"/>
</dbReference>
<sequence length="368" mass="40408">MSTSGLPSCGANRQVLQRARVYFRDVIAVLANRQRLGWPECASAEGREHVDGLVACAADNFRFLDERAVFLAAMCGKSMAVEMNVISTAEARKSLQQSRRMELLTTLAFVVRVLVKGPSHSASDFVTQKGSQVLHVDSAQLTYAPIHGPSQHRYQIAATSDPLSIATAVVGLVATAGKICLALSTFVSSAIDAPQSARDALAAVEDVRLALDLAKGLVDTVTNLPSNRRMLARLNHIAITFSNCVFTLSELESLICYKDSIMHRMRWAWCEKKILRLLPRLDSQKASLSLMVTVLMCQSEMEALAGRDRLNAAVEQILQRDEEFAARVRNLDEMHVAENQSTVRDDGAGIRGPFGLRFVDQRYAVFGV</sequence>